<dbReference type="EMBL" id="JBGMEK010000035">
    <property type="protein sequence ID" value="MFA0812212.1"/>
    <property type="molecule type" value="Genomic_DNA"/>
</dbReference>
<keyword evidence="2" id="KW-1185">Reference proteome</keyword>
<dbReference type="RefSeq" id="WP_371839848.1">
    <property type="nucleotide sequence ID" value="NZ_JBGMEK010000035.1"/>
</dbReference>
<reference evidence="1 2" key="1">
    <citation type="submission" date="2024-08" db="EMBL/GenBank/DDBJ databases">
        <authorList>
            <person name="Ishaq N."/>
        </authorList>
    </citation>
    <scope>NUCLEOTIDE SEQUENCE [LARGE SCALE GENOMIC DNA]</scope>
    <source>
        <strain evidence="1 2">DSM 18651</strain>
    </source>
</reference>
<gene>
    <name evidence="1" type="ORF">ACCI49_14960</name>
</gene>
<sequence length="45" mass="4919">MKPLTAIYTHFIDKGLPIPAEVLKRAMKAGINVTQFTMTGNKKSG</sequence>
<comment type="caution">
    <text evidence="1">The sequence shown here is derived from an EMBL/GenBank/DDBJ whole genome shotgun (WGS) entry which is preliminary data.</text>
</comment>
<proteinExistence type="predicted"/>
<organism evidence="1 2">
    <name type="scientific">Microbulbifer epialgicus</name>
    <dbReference type="NCBI Taxonomy" id="393907"/>
    <lineage>
        <taxon>Bacteria</taxon>
        <taxon>Pseudomonadati</taxon>
        <taxon>Pseudomonadota</taxon>
        <taxon>Gammaproteobacteria</taxon>
        <taxon>Cellvibrionales</taxon>
        <taxon>Microbulbiferaceae</taxon>
        <taxon>Microbulbifer</taxon>
    </lineage>
</organism>
<accession>A0ABV4P1R6</accession>
<dbReference type="Proteomes" id="UP001569428">
    <property type="component" value="Unassembled WGS sequence"/>
</dbReference>
<evidence type="ECO:0000313" key="1">
    <source>
        <dbReference type="EMBL" id="MFA0812212.1"/>
    </source>
</evidence>
<protein>
    <submittedName>
        <fullName evidence="1">Uncharacterized protein</fullName>
    </submittedName>
</protein>
<evidence type="ECO:0000313" key="2">
    <source>
        <dbReference type="Proteomes" id="UP001569428"/>
    </source>
</evidence>
<name>A0ABV4P1R6_9GAMM</name>